<evidence type="ECO:0000313" key="1">
    <source>
        <dbReference type="EMBL" id="GBO35322.1"/>
    </source>
</evidence>
<reference evidence="1 2" key="1">
    <citation type="journal article" date="2019" name="Sci. Rep.">
        <title>Orb-weaving spider Araneus ventricosus genome elucidates the spidroin gene catalogue.</title>
        <authorList>
            <person name="Kono N."/>
            <person name="Nakamura H."/>
            <person name="Ohtoshi R."/>
            <person name="Moran D.A.P."/>
            <person name="Shinohara A."/>
            <person name="Yoshida Y."/>
            <person name="Fujiwara M."/>
            <person name="Mori M."/>
            <person name="Tomita M."/>
            <person name="Arakawa K."/>
        </authorList>
    </citation>
    <scope>NUCLEOTIDE SEQUENCE [LARGE SCALE GENOMIC DNA]</scope>
</reference>
<evidence type="ECO:0000313" key="2">
    <source>
        <dbReference type="Proteomes" id="UP000499080"/>
    </source>
</evidence>
<name>A0A4Y2WFW2_ARAVE</name>
<organism evidence="1 2">
    <name type="scientific">Araneus ventricosus</name>
    <name type="common">Orbweaver spider</name>
    <name type="synonym">Epeira ventricosa</name>
    <dbReference type="NCBI Taxonomy" id="182803"/>
    <lineage>
        <taxon>Eukaryota</taxon>
        <taxon>Metazoa</taxon>
        <taxon>Ecdysozoa</taxon>
        <taxon>Arthropoda</taxon>
        <taxon>Chelicerata</taxon>
        <taxon>Arachnida</taxon>
        <taxon>Araneae</taxon>
        <taxon>Araneomorphae</taxon>
        <taxon>Entelegynae</taxon>
        <taxon>Araneoidea</taxon>
        <taxon>Araneidae</taxon>
        <taxon>Araneus</taxon>
    </lineage>
</organism>
<proteinExistence type="predicted"/>
<dbReference type="AlphaFoldDB" id="A0A4Y2WFW2"/>
<protein>
    <submittedName>
        <fullName evidence="1">Uncharacterized protein</fullName>
    </submittedName>
</protein>
<dbReference type="Proteomes" id="UP000499080">
    <property type="component" value="Unassembled WGS sequence"/>
</dbReference>
<keyword evidence="2" id="KW-1185">Reference proteome</keyword>
<dbReference type="EMBL" id="BGPR01059286">
    <property type="protein sequence ID" value="GBO35322.1"/>
    <property type="molecule type" value="Genomic_DNA"/>
</dbReference>
<sequence length="92" mass="10332">MPRASNCLLLLGSVVGGAVGARILISYRMGSFVKQTDSNTLLESNELPRRLPKFLVLHNEEGKLKNMSPFLIQKHIQSDLYFANISLEPRTF</sequence>
<accession>A0A4Y2WFW2</accession>
<comment type="caution">
    <text evidence="1">The sequence shown here is derived from an EMBL/GenBank/DDBJ whole genome shotgun (WGS) entry which is preliminary data.</text>
</comment>
<gene>
    <name evidence="1" type="ORF">AVEN_37326_1</name>
</gene>